<evidence type="ECO:0000256" key="7">
    <source>
        <dbReference type="ARBA" id="ARBA00023065"/>
    </source>
</evidence>
<keyword evidence="3 12" id="KW-0812">Transmembrane</keyword>
<feature type="transmembrane region" description="Helical" evidence="12">
    <location>
        <begin position="678"/>
        <end position="697"/>
    </location>
</feature>
<dbReference type="InterPro" id="IPR013555">
    <property type="entry name" value="TRP_dom"/>
</dbReference>
<keyword evidence="9" id="KW-0407">Ion channel</keyword>
<dbReference type="GO" id="GO:0051480">
    <property type="term" value="P:regulation of cytosolic calcium ion concentration"/>
    <property type="evidence" value="ECO:0007669"/>
    <property type="project" value="TreeGrafter"/>
</dbReference>
<evidence type="ECO:0000256" key="2">
    <source>
        <dbReference type="ARBA" id="ARBA00022448"/>
    </source>
</evidence>
<dbReference type="GO" id="GO:0015279">
    <property type="term" value="F:store-operated calcium channel activity"/>
    <property type="evidence" value="ECO:0007669"/>
    <property type="project" value="TreeGrafter"/>
</dbReference>
<keyword evidence="5 12" id="KW-1133">Transmembrane helix</keyword>
<dbReference type="Pfam" id="PF00520">
    <property type="entry name" value="Ion_trans"/>
    <property type="match status" value="1"/>
</dbReference>
<accession>A0A8B7ZMI8</accession>
<keyword evidence="7" id="KW-0406">Ion transport</keyword>
<dbReference type="OrthoDB" id="2373987at2759"/>
<keyword evidence="14" id="KW-1185">Reference proteome</keyword>
<dbReference type="Proteomes" id="UP000694845">
    <property type="component" value="Unplaced"/>
</dbReference>
<feature type="compositionally biased region" description="Polar residues" evidence="11">
    <location>
        <begin position="1317"/>
        <end position="1328"/>
    </location>
</feature>
<feature type="region of interest" description="Disordered" evidence="11">
    <location>
        <begin position="1259"/>
        <end position="1394"/>
    </location>
</feature>
<dbReference type="Gene3D" id="1.25.40.20">
    <property type="entry name" value="Ankyrin repeat-containing domain"/>
    <property type="match status" value="1"/>
</dbReference>
<dbReference type="SMART" id="SM01420">
    <property type="entry name" value="TRP_2"/>
    <property type="match status" value="1"/>
</dbReference>
<reference evidence="15" key="1">
    <citation type="submission" date="2025-08" db="UniProtKB">
        <authorList>
            <consortium name="RefSeq"/>
        </authorList>
    </citation>
    <scope>IDENTIFICATION</scope>
</reference>
<dbReference type="GO" id="GO:0005886">
    <property type="term" value="C:plasma membrane"/>
    <property type="evidence" value="ECO:0007669"/>
    <property type="project" value="TreeGrafter"/>
</dbReference>
<feature type="transmembrane region" description="Helical" evidence="12">
    <location>
        <begin position="424"/>
        <end position="443"/>
    </location>
</feature>
<keyword evidence="2" id="KW-0813">Transport</keyword>
<dbReference type="RefSeq" id="XP_022106277.1">
    <property type="nucleotide sequence ID" value="XM_022250585.1"/>
</dbReference>
<feature type="transmembrane region" description="Helical" evidence="12">
    <location>
        <begin position="765"/>
        <end position="786"/>
    </location>
</feature>
<keyword evidence="10" id="KW-0175">Coiled coil</keyword>
<protein>
    <submittedName>
        <fullName evidence="15">Short transient receptor potential channel 7-like isoform X1</fullName>
    </submittedName>
</protein>
<feature type="compositionally biased region" description="Basic residues" evidence="11">
    <location>
        <begin position="1266"/>
        <end position="1280"/>
    </location>
</feature>
<dbReference type="SUPFAM" id="SSF48403">
    <property type="entry name" value="Ankyrin repeat"/>
    <property type="match status" value="1"/>
</dbReference>
<feature type="transmembrane region" description="Helical" evidence="12">
    <location>
        <begin position="527"/>
        <end position="547"/>
    </location>
</feature>
<organism evidence="14 15">
    <name type="scientific">Acanthaster planci</name>
    <name type="common">Crown-of-thorns starfish</name>
    <dbReference type="NCBI Taxonomy" id="133434"/>
    <lineage>
        <taxon>Eukaryota</taxon>
        <taxon>Metazoa</taxon>
        <taxon>Echinodermata</taxon>
        <taxon>Eleutherozoa</taxon>
        <taxon>Asterozoa</taxon>
        <taxon>Asteroidea</taxon>
        <taxon>Valvatacea</taxon>
        <taxon>Valvatida</taxon>
        <taxon>Acanthasteridae</taxon>
        <taxon>Acanthaster</taxon>
    </lineage>
</organism>
<evidence type="ECO:0000256" key="9">
    <source>
        <dbReference type="ARBA" id="ARBA00023303"/>
    </source>
</evidence>
<evidence type="ECO:0000256" key="8">
    <source>
        <dbReference type="ARBA" id="ARBA00023136"/>
    </source>
</evidence>
<feature type="transmembrane region" description="Helical" evidence="12">
    <location>
        <begin position="637"/>
        <end position="658"/>
    </location>
</feature>
<dbReference type="KEGG" id="aplc:110987641"/>
<evidence type="ECO:0000259" key="13">
    <source>
        <dbReference type="SMART" id="SM01420"/>
    </source>
</evidence>
<sequence>MSHALKQPPSSMDAESYELEALEKRNAGDYGPKEALQENGESSTATVALDDSSFLCFLGVEYEDESARYDLVRATIGMGNAIRLNEMLGQWQEAGLLRDWRNEENLTLYTDAITDGYIDVVNILLKYDIPLGDALIRAIDVEFEEAVKAICCYVQIQEDILESVLNCHSDNDDFHPAITPVIQAAQRNNFATVKMLLDLGASITEPSMSQGGDVTLTQAISTLHIYRALSQPAYILATQTDIFGHAFQLSAKLKTLSRTWEDFGAEYEQMARGVEVFAGEMLGESASTKEILALFRYHDTDKYRDEEGKQHPLAKLFEAIDYKQKEFIAHPHSQKAIIVQFYRNLLDWNERGIFYQILLTLFVLFGYPIICFLYIFVPVRSVTSFVRLPYIMMLMKAGSGFTFLAFIVTVNATNQHEYPRTVEALYLLILIWVLGKSLAEFSVSENTDRHDFRDSSLSFTTLKLNEWICHYNKHGQAHTQWKRSLMCHKSLLFSSTDDLVTNSVGLAWSHLSVIRKHGPQKYLSDGINLYEVVIVGLCIAVFCLQLAGRNQTSEGVFEPDWTNKSNLGNETYADLLNQVAEVTDVLRGRLNDTSIEGINGAIEEVLSGCRPLISIAPPSLPPPLRATIELDQFEPAVVARALFGVAITVSVLRLLNLLLVSDTVGPLRISLGGMVDDIIKFCGIFLIIWFAFAIGLFQNFYSAGQTATRACIEQGRDSDSCHMIVGFSTFVGSVQDLYWSLYGLTEIDVLELPGKNSVAEGVGTFLYVCYLIVAVLVLLNALIGMLSNTYNLTEENADTEWKFHRAAVWASYLRPVATLPPPFNLIPSLKTVYRLFRCACQICSGCTRRRGDQKEIHAKSELQDYKRVLKLVSSRYIQANLSTESQNSEGVRPRDLQTLRNDILSFKYAVQDRLASVNQTIKASADKSSNIDRKLYDLDPVKERTQNLVSRSSLLTDTVDTLHLETDRVHKEQETHLLQREQHLSEMEETVDALQTEMEELKMARDESVKELQDIIKGLQQDKIGLTTTLQGLGKDKAEILQEISELKAEQSVRDKARDQQEVRLLDIIQELRQEGVVLTDTLKALSEDKVVLTQQADDLKKDNSAKEMMRVKLESELQDMVRGLQQDKTILTDELRGVCEDKTALMRQVNQLESDYLAKEEIRNQREAELEGIIRGLQQAKTILTGTLQGLNENKTELSQQVDELKKDHSAKEMTRDHKEAELQGIIGGLQHDNAALTETLRGLRDDKADLIRQIGELSEELQKSRRTPPPRPKPRPKQKATPERDSLSDWDNVPEAKPEQYPGKLDKRQEVKPGSKSNYRGDSQSGWEDGRVNDPPNSPLSRPRFQKSPVSESSQKAEEKPGPRPDSEQERALHAEAGEHPSEQRETTEGNVGFLQKVVRAVEQFME</sequence>
<dbReference type="GeneID" id="110987641"/>
<feature type="transmembrane region" description="Helical" evidence="12">
    <location>
        <begin position="388"/>
        <end position="412"/>
    </location>
</feature>
<evidence type="ECO:0000256" key="10">
    <source>
        <dbReference type="SAM" id="Coils"/>
    </source>
</evidence>
<evidence type="ECO:0000256" key="1">
    <source>
        <dbReference type="ARBA" id="ARBA00004141"/>
    </source>
</evidence>
<dbReference type="PANTHER" id="PTHR10117:SF54">
    <property type="entry name" value="TRANSIENT RECEPTOR POTENTIAL-GAMMA PROTEIN"/>
    <property type="match status" value="1"/>
</dbReference>
<dbReference type="PRINTS" id="PR01097">
    <property type="entry name" value="TRNSRECEPTRP"/>
</dbReference>
<dbReference type="InterPro" id="IPR036770">
    <property type="entry name" value="Ankyrin_rpt-contain_sf"/>
</dbReference>
<keyword evidence="4" id="KW-0677">Repeat</keyword>
<feature type="coiled-coil region" evidence="10">
    <location>
        <begin position="977"/>
        <end position="1117"/>
    </location>
</feature>
<gene>
    <name evidence="15" type="primary">LOC110987641</name>
</gene>
<keyword evidence="6" id="KW-0040">ANK repeat</keyword>
<evidence type="ECO:0000256" key="4">
    <source>
        <dbReference type="ARBA" id="ARBA00022737"/>
    </source>
</evidence>
<evidence type="ECO:0000313" key="14">
    <source>
        <dbReference type="Proteomes" id="UP000694845"/>
    </source>
</evidence>
<name>A0A8B7ZMI8_ACAPL</name>
<evidence type="ECO:0000256" key="5">
    <source>
        <dbReference type="ARBA" id="ARBA00022989"/>
    </source>
</evidence>
<dbReference type="GO" id="GO:0034703">
    <property type="term" value="C:cation channel complex"/>
    <property type="evidence" value="ECO:0007669"/>
    <property type="project" value="TreeGrafter"/>
</dbReference>
<feature type="compositionally biased region" description="Basic and acidic residues" evidence="11">
    <location>
        <begin position="1296"/>
        <end position="1315"/>
    </location>
</feature>
<keyword evidence="8 12" id="KW-0472">Membrane</keyword>
<evidence type="ECO:0000256" key="12">
    <source>
        <dbReference type="SAM" id="Phobius"/>
    </source>
</evidence>
<dbReference type="GO" id="GO:0070679">
    <property type="term" value="F:inositol 1,4,5 trisphosphate binding"/>
    <property type="evidence" value="ECO:0007669"/>
    <property type="project" value="TreeGrafter"/>
</dbReference>
<feature type="compositionally biased region" description="Basic and acidic residues" evidence="11">
    <location>
        <begin position="1357"/>
        <end position="1390"/>
    </location>
</feature>
<feature type="domain" description="Transient receptor ion channel" evidence="13">
    <location>
        <begin position="201"/>
        <end position="264"/>
    </location>
</feature>
<evidence type="ECO:0000256" key="11">
    <source>
        <dbReference type="SAM" id="MobiDB-lite"/>
    </source>
</evidence>
<dbReference type="InterPro" id="IPR005821">
    <property type="entry name" value="Ion_trans_dom"/>
</dbReference>
<dbReference type="InterPro" id="IPR002153">
    <property type="entry name" value="TRPC_channel"/>
</dbReference>
<evidence type="ECO:0000256" key="6">
    <source>
        <dbReference type="ARBA" id="ARBA00023043"/>
    </source>
</evidence>
<feature type="transmembrane region" description="Helical" evidence="12">
    <location>
        <begin position="353"/>
        <end position="376"/>
    </location>
</feature>
<evidence type="ECO:0000313" key="15">
    <source>
        <dbReference type="RefSeq" id="XP_022106277.1"/>
    </source>
</evidence>
<dbReference type="PANTHER" id="PTHR10117">
    <property type="entry name" value="TRANSIENT RECEPTOR POTENTIAL CHANNEL"/>
    <property type="match status" value="1"/>
</dbReference>
<comment type="subcellular location">
    <subcellularLocation>
        <location evidence="1">Membrane</location>
        <topology evidence="1">Multi-pass membrane protein</topology>
    </subcellularLocation>
</comment>
<proteinExistence type="predicted"/>
<dbReference type="OMA" id="DHSAKEL"/>
<evidence type="ECO:0000256" key="3">
    <source>
        <dbReference type="ARBA" id="ARBA00022692"/>
    </source>
</evidence>
<dbReference type="Pfam" id="PF08344">
    <property type="entry name" value="TRP_2"/>
    <property type="match status" value="1"/>
</dbReference>